<name>A0A5S5CG63_9FLAO</name>
<dbReference type="AlphaFoldDB" id="A0A5S5CG63"/>
<reference evidence="1 2" key="1">
    <citation type="submission" date="2019-07" db="EMBL/GenBank/DDBJ databases">
        <title>Genomic Encyclopedia of Archaeal and Bacterial Type Strains, Phase II (KMG-II): from individual species to whole genera.</title>
        <authorList>
            <person name="Goeker M."/>
        </authorList>
    </citation>
    <scope>NUCLEOTIDE SEQUENCE [LARGE SCALE GENOMIC DNA]</scope>
    <source>
        <strain evidence="1 2">DSM 17527</strain>
    </source>
</reference>
<protein>
    <submittedName>
        <fullName evidence="1">Uncharacterized protein</fullName>
    </submittedName>
</protein>
<dbReference type="OrthoDB" id="1441717at2"/>
<dbReference type="EMBL" id="VNHU01000001">
    <property type="protein sequence ID" value="TYP77340.1"/>
    <property type="molecule type" value="Genomic_DNA"/>
</dbReference>
<keyword evidence="2" id="KW-1185">Reference proteome</keyword>
<accession>A0A5S5CG63</accession>
<evidence type="ECO:0000313" key="1">
    <source>
        <dbReference type="EMBL" id="TYP77340.1"/>
    </source>
</evidence>
<evidence type="ECO:0000313" key="2">
    <source>
        <dbReference type="Proteomes" id="UP000324376"/>
    </source>
</evidence>
<proteinExistence type="predicted"/>
<sequence length="188" mass="21585">MKKYLPLFSLIFILYIGRSQEFERSTAYIIKKHEVNNQTAAPTFILKLADAQGNVINVDPLIISDTELYEEVFISRLKNPGLEGVQEIIKLEVEYYACCAHVDAFYYMLKDDQTVVEIPQLQNVYCEGTTSDYQYIFPNQEFGVDGNILKTKVGYTKDATMKYVSLKERYTFTNDILILNPTNALTSN</sequence>
<dbReference type="Proteomes" id="UP000324376">
    <property type="component" value="Unassembled WGS sequence"/>
</dbReference>
<gene>
    <name evidence="1" type="ORF">BD809_101494</name>
</gene>
<comment type="caution">
    <text evidence="1">The sequence shown here is derived from an EMBL/GenBank/DDBJ whole genome shotgun (WGS) entry which is preliminary data.</text>
</comment>
<organism evidence="1 2">
    <name type="scientific">Aquimarina intermedia</name>
    <dbReference type="NCBI Taxonomy" id="350814"/>
    <lineage>
        <taxon>Bacteria</taxon>
        <taxon>Pseudomonadati</taxon>
        <taxon>Bacteroidota</taxon>
        <taxon>Flavobacteriia</taxon>
        <taxon>Flavobacteriales</taxon>
        <taxon>Flavobacteriaceae</taxon>
        <taxon>Aquimarina</taxon>
    </lineage>
</organism>
<dbReference type="RefSeq" id="WP_148781355.1">
    <property type="nucleotide sequence ID" value="NZ_VNHU01000001.1"/>
</dbReference>